<evidence type="ECO:0000313" key="3">
    <source>
        <dbReference type="Proteomes" id="UP000095751"/>
    </source>
</evidence>
<dbReference type="PANTHER" id="PTHR19991">
    <property type="entry name" value="L 2 01289"/>
    <property type="match status" value="1"/>
</dbReference>
<proteinExistence type="predicted"/>
<dbReference type="FunCoup" id="A0A1E7FUW1">
    <property type="interactions" value="54"/>
</dbReference>
<protein>
    <recommendedName>
        <fullName evidence="1">Thioredoxin domain-containing protein</fullName>
    </recommendedName>
</protein>
<dbReference type="SUPFAM" id="SSF52833">
    <property type="entry name" value="Thioredoxin-like"/>
    <property type="match status" value="1"/>
</dbReference>
<dbReference type="Proteomes" id="UP000095751">
    <property type="component" value="Unassembled WGS sequence"/>
</dbReference>
<dbReference type="EMBL" id="KV784353">
    <property type="protein sequence ID" value="OEU21946.1"/>
    <property type="molecule type" value="Genomic_DNA"/>
</dbReference>
<dbReference type="InterPro" id="IPR013766">
    <property type="entry name" value="Thioredoxin_domain"/>
</dbReference>
<feature type="non-terminal residue" evidence="2">
    <location>
        <position position="148"/>
    </location>
</feature>
<dbReference type="Gene3D" id="3.40.30.10">
    <property type="entry name" value="Glutaredoxin"/>
    <property type="match status" value="1"/>
</dbReference>
<dbReference type="PANTHER" id="PTHR19991:SF2">
    <property type="entry name" value="GH08893P"/>
    <property type="match status" value="1"/>
</dbReference>
<feature type="non-terminal residue" evidence="2">
    <location>
        <position position="1"/>
    </location>
</feature>
<dbReference type="InParanoid" id="A0A1E7FUW1"/>
<dbReference type="OrthoDB" id="427280at2759"/>
<sequence>VVKLTDDTFEHQTQASTGSTTGSWLILFHVPNCKSCDGLKPTLDGLGNDEELYENGIVLGSVDCSTNPNVCLRFSTTKLPVLMYLHKKRLYRYQLKKEHDEFDNLLILPDTMKLKSFVMKGYDAFEGEEIPDPPSALDVLMKQITKAY</sequence>
<name>A0A1E7FUW1_9STRA</name>
<dbReference type="KEGG" id="fcy:FRACYDRAFT_154444"/>
<evidence type="ECO:0000259" key="1">
    <source>
        <dbReference type="Pfam" id="PF00085"/>
    </source>
</evidence>
<dbReference type="InterPro" id="IPR036249">
    <property type="entry name" value="Thioredoxin-like_sf"/>
</dbReference>
<organism evidence="2 3">
    <name type="scientific">Fragilariopsis cylindrus CCMP1102</name>
    <dbReference type="NCBI Taxonomy" id="635003"/>
    <lineage>
        <taxon>Eukaryota</taxon>
        <taxon>Sar</taxon>
        <taxon>Stramenopiles</taxon>
        <taxon>Ochrophyta</taxon>
        <taxon>Bacillariophyta</taxon>
        <taxon>Bacillariophyceae</taxon>
        <taxon>Bacillariophycidae</taxon>
        <taxon>Bacillariales</taxon>
        <taxon>Bacillariaceae</taxon>
        <taxon>Fragilariopsis</taxon>
    </lineage>
</organism>
<accession>A0A1E7FUW1</accession>
<dbReference type="Pfam" id="PF00085">
    <property type="entry name" value="Thioredoxin"/>
    <property type="match status" value="1"/>
</dbReference>
<gene>
    <name evidence="2" type="ORF">FRACYDRAFT_154444</name>
</gene>
<dbReference type="CDD" id="cd02961">
    <property type="entry name" value="PDI_a_family"/>
    <property type="match status" value="1"/>
</dbReference>
<dbReference type="AlphaFoldDB" id="A0A1E7FUW1"/>
<feature type="domain" description="Thioredoxin" evidence="1">
    <location>
        <begin position="1"/>
        <end position="100"/>
    </location>
</feature>
<reference evidence="2 3" key="1">
    <citation type="submission" date="2016-09" db="EMBL/GenBank/DDBJ databases">
        <title>Extensive genetic diversity and differential bi-allelic expression allows diatom success in the polar Southern Ocean.</title>
        <authorList>
            <consortium name="DOE Joint Genome Institute"/>
            <person name="Mock T."/>
            <person name="Otillar R.P."/>
            <person name="Strauss J."/>
            <person name="Dupont C."/>
            <person name="Frickenhaus S."/>
            <person name="Maumus F."/>
            <person name="Mcmullan M."/>
            <person name="Sanges R."/>
            <person name="Schmutz J."/>
            <person name="Toseland A."/>
            <person name="Valas R."/>
            <person name="Veluchamy A."/>
            <person name="Ward B.J."/>
            <person name="Allen A."/>
            <person name="Barry K."/>
            <person name="Falciatore A."/>
            <person name="Ferrante M."/>
            <person name="Fortunato A.E."/>
            <person name="Gloeckner G."/>
            <person name="Gruber A."/>
            <person name="Hipkin R."/>
            <person name="Janech M."/>
            <person name="Kroth P."/>
            <person name="Leese F."/>
            <person name="Lindquist E."/>
            <person name="Lyon B.R."/>
            <person name="Martin J."/>
            <person name="Mayer C."/>
            <person name="Parker M."/>
            <person name="Quesneville H."/>
            <person name="Raymond J."/>
            <person name="Uhlig C."/>
            <person name="Valentin K.U."/>
            <person name="Worden A.Z."/>
            <person name="Armbrust E.V."/>
            <person name="Bowler C."/>
            <person name="Green B."/>
            <person name="Moulton V."/>
            <person name="Van Oosterhout C."/>
            <person name="Grigoriev I."/>
        </authorList>
    </citation>
    <scope>NUCLEOTIDE SEQUENCE [LARGE SCALE GENOMIC DNA]</scope>
    <source>
        <strain evidence="2 3">CCMP1102</strain>
    </source>
</reference>
<keyword evidence="3" id="KW-1185">Reference proteome</keyword>
<evidence type="ECO:0000313" key="2">
    <source>
        <dbReference type="EMBL" id="OEU21946.1"/>
    </source>
</evidence>